<dbReference type="EMBL" id="CP065321">
    <property type="protein sequence ID" value="QQR31930.1"/>
    <property type="molecule type" value="Genomic_DNA"/>
</dbReference>
<reference evidence="11" key="2">
    <citation type="submission" date="2017-05" db="EMBL/GenBank/DDBJ databases">
        <title>Improved OligoMM genomes.</title>
        <authorList>
            <person name="Garzetti D."/>
        </authorList>
    </citation>
    <scope>NUCLEOTIDE SEQUENCE [LARGE SCALE GENOMIC DNA]</scope>
    <source>
        <strain evidence="11">KB18</strain>
    </source>
</reference>
<keyword evidence="11" id="KW-1185">Reference proteome</keyword>
<dbReference type="PROSITE" id="PS00648">
    <property type="entry name" value="RIBONUCLEASE_P"/>
    <property type="match status" value="1"/>
</dbReference>
<dbReference type="PANTHER" id="PTHR33992">
    <property type="entry name" value="RIBONUCLEASE P PROTEIN COMPONENT"/>
    <property type="match status" value="1"/>
</dbReference>
<dbReference type="PANTHER" id="PTHR33992:SF1">
    <property type="entry name" value="RIBONUCLEASE P PROTEIN COMPONENT"/>
    <property type="match status" value="1"/>
</dbReference>
<dbReference type="Pfam" id="PF00825">
    <property type="entry name" value="Ribonuclease_P"/>
    <property type="match status" value="1"/>
</dbReference>
<dbReference type="Proteomes" id="UP000196710">
    <property type="component" value="Chromosome"/>
</dbReference>
<dbReference type="Gene3D" id="3.30.230.10">
    <property type="match status" value="1"/>
</dbReference>
<dbReference type="InterPro" id="IPR014721">
    <property type="entry name" value="Ribsml_uS5_D2-typ_fold_subgr"/>
</dbReference>
<comment type="function">
    <text evidence="1 7">RNaseP catalyzes the removal of the 5'-leader sequence from pre-tRNA to produce the mature 5'-terminus. It can also cleave other RNA substrates such as 4.5S RNA. The protein component plays an auxiliary but essential role in vivo by binding to the 5'-leader sequence and broadening the substrate specificity of the ribozyme.</text>
</comment>
<dbReference type="GO" id="GO:0030677">
    <property type="term" value="C:ribonuclease P complex"/>
    <property type="evidence" value="ECO:0007669"/>
    <property type="project" value="TreeGrafter"/>
</dbReference>
<dbReference type="EMBL" id="CP021422">
    <property type="protein sequence ID" value="ASB42634.1"/>
    <property type="molecule type" value="Genomic_DNA"/>
</dbReference>
<comment type="subunit">
    <text evidence="7">Consists of a catalytic RNA component (M1 or rnpB) and a protein subunit.</text>
</comment>
<dbReference type="InterPro" id="IPR000100">
    <property type="entry name" value="RNase_P"/>
</dbReference>
<protein>
    <recommendedName>
        <fullName evidence="7 8">Ribonuclease P protein component</fullName>
        <shortName evidence="7">RNase P protein</shortName>
        <shortName evidence="7">RNaseP protein</shortName>
        <ecNumber evidence="7 8">3.1.26.5</ecNumber>
    </recommendedName>
    <alternativeName>
        <fullName evidence="7">Protein C5</fullName>
    </alternativeName>
</protein>
<dbReference type="RefSeq" id="WP_066537326.1">
    <property type="nucleotide sequence ID" value="NZ_CAPVCI010000025.1"/>
</dbReference>
<evidence type="ECO:0000256" key="4">
    <source>
        <dbReference type="ARBA" id="ARBA00022759"/>
    </source>
</evidence>
<name>A0A1Z2XW16_9FIRM</name>
<dbReference type="NCBIfam" id="TIGR00188">
    <property type="entry name" value="rnpA"/>
    <property type="match status" value="1"/>
</dbReference>
<dbReference type="InterPro" id="IPR020568">
    <property type="entry name" value="Ribosomal_Su5_D2-typ_SF"/>
</dbReference>
<organism evidence="10 12">
    <name type="scientific">Acutalibacter muris</name>
    <dbReference type="NCBI Taxonomy" id="1796620"/>
    <lineage>
        <taxon>Bacteria</taxon>
        <taxon>Bacillati</taxon>
        <taxon>Bacillota</taxon>
        <taxon>Clostridia</taxon>
        <taxon>Eubacteriales</taxon>
        <taxon>Acutalibacteraceae</taxon>
        <taxon>Acutalibacter</taxon>
    </lineage>
</organism>
<dbReference type="GO" id="GO:0000049">
    <property type="term" value="F:tRNA binding"/>
    <property type="evidence" value="ECO:0007669"/>
    <property type="project" value="UniProtKB-UniRule"/>
</dbReference>
<evidence type="ECO:0000256" key="5">
    <source>
        <dbReference type="ARBA" id="ARBA00022801"/>
    </source>
</evidence>
<comment type="catalytic activity">
    <reaction evidence="7">
        <text>Endonucleolytic cleavage of RNA, removing 5'-extranucleotides from tRNA precursor.</text>
        <dbReference type="EC" id="3.1.26.5"/>
    </reaction>
</comment>
<evidence type="ECO:0000256" key="8">
    <source>
        <dbReference type="NCBIfam" id="TIGR00188"/>
    </source>
</evidence>
<evidence type="ECO:0000313" key="9">
    <source>
        <dbReference type="EMBL" id="ASB42634.1"/>
    </source>
</evidence>
<gene>
    <name evidence="7 10" type="primary">rnpA</name>
    <name evidence="9" type="ORF">ADH66_19545</name>
    <name evidence="10" type="ORF">I5Q82_09980</name>
</gene>
<dbReference type="GO" id="GO:0042781">
    <property type="term" value="F:3'-tRNA processing endoribonuclease activity"/>
    <property type="evidence" value="ECO:0007669"/>
    <property type="project" value="TreeGrafter"/>
</dbReference>
<dbReference type="Proteomes" id="UP000596035">
    <property type="component" value="Chromosome"/>
</dbReference>
<evidence type="ECO:0000256" key="2">
    <source>
        <dbReference type="ARBA" id="ARBA00022694"/>
    </source>
</evidence>
<dbReference type="AlphaFoldDB" id="A0A1Z2XW16"/>
<evidence type="ECO:0000313" key="10">
    <source>
        <dbReference type="EMBL" id="QQR31930.1"/>
    </source>
</evidence>
<reference evidence="9" key="1">
    <citation type="journal article" date="2017" name="Genome Announc.">
        <title>High-Quality Whole-Genome Sequences of the Oligo-Mouse-Microbiota Bacterial Community.</title>
        <authorList>
            <person name="Garzetti D."/>
            <person name="Brugiroux S."/>
            <person name="Bunk B."/>
            <person name="Pukall R."/>
            <person name="McCoy K.D."/>
            <person name="Macpherson A.J."/>
            <person name="Stecher B."/>
        </authorList>
    </citation>
    <scope>NUCLEOTIDE SEQUENCE</scope>
    <source>
        <strain evidence="9">KB18</strain>
    </source>
</reference>
<dbReference type="KEGG" id="amur:ADH66_19545"/>
<keyword evidence="4 7" id="KW-0255">Endonuclease</keyword>
<keyword evidence="3 7" id="KW-0540">Nuclease</keyword>
<dbReference type="InterPro" id="IPR020539">
    <property type="entry name" value="RNase_P_CS"/>
</dbReference>
<dbReference type="GO" id="GO:0001682">
    <property type="term" value="P:tRNA 5'-leader removal"/>
    <property type="evidence" value="ECO:0007669"/>
    <property type="project" value="UniProtKB-UniRule"/>
</dbReference>
<dbReference type="HAMAP" id="MF_00227">
    <property type="entry name" value="RNase_P"/>
    <property type="match status" value="1"/>
</dbReference>
<reference evidence="10 12" key="3">
    <citation type="submission" date="2020-11" db="EMBL/GenBank/DDBJ databases">
        <title>Closed and high quality bacterial genomes of the OMM12 community.</title>
        <authorList>
            <person name="Marbouty M."/>
            <person name="Lamy-Besnier Q."/>
            <person name="Debarbieux L."/>
            <person name="Koszul R."/>
        </authorList>
    </citation>
    <scope>NUCLEOTIDE SEQUENCE [LARGE SCALE GENOMIC DNA]</scope>
    <source>
        <strain evidence="10 12">KB18</strain>
    </source>
</reference>
<proteinExistence type="inferred from homology"/>
<evidence type="ECO:0000256" key="1">
    <source>
        <dbReference type="ARBA" id="ARBA00002663"/>
    </source>
</evidence>
<evidence type="ECO:0000313" key="12">
    <source>
        <dbReference type="Proteomes" id="UP000596035"/>
    </source>
</evidence>
<evidence type="ECO:0000313" key="11">
    <source>
        <dbReference type="Proteomes" id="UP000196710"/>
    </source>
</evidence>
<sequence length="116" mass="13110">MGQLVSLCKNHEFRRAYAKGKNYVSPVVVAYVIKNRCHSVRVGITTSKKIGNAVERNRARRVIREAFRELSAQVKPGYDVVFVARGRTPFVKSTEVRQHMIQQLKSAGILAGKRNI</sequence>
<dbReference type="GO" id="GO:0004526">
    <property type="term" value="F:ribonuclease P activity"/>
    <property type="evidence" value="ECO:0007669"/>
    <property type="project" value="UniProtKB-UniRule"/>
</dbReference>
<evidence type="ECO:0000256" key="3">
    <source>
        <dbReference type="ARBA" id="ARBA00022722"/>
    </source>
</evidence>
<keyword evidence="2 7" id="KW-0819">tRNA processing</keyword>
<accession>A0A1Z2XW16</accession>
<comment type="similarity">
    <text evidence="7">Belongs to the RnpA family.</text>
</comment>
<dbReference type="EC" id="3.1.26.5" evidence="7 8"/>
<dbReference type="SUPFAM" id="SSF54211">
    <property type="entry name" value="Ribosomal protein S5 domain 2-like"/>
    <property type="match status" value="1"/>
</dbReference>
<evidence type="ECO:0000256" key="6">
    <source>
        <dbReference type="ARBA" id="ARBA00022884"/>
    </source>
</evidence>
<evidence type="ECO:0000256" key="7">
    <source>
        <dbReference type="HAMAP-Rule" id="MF_00227"/>
    </source>
</evidence>
<keyword evidence="5 7" id="KW-0378">Hydrolase</keyword>
<keyword evidence="6 7" id="KW-0694">RNA-binding</keyword>